<accession>A0ABS8XUM7</accession>
<gene>
    <name evidence="2" type="ORF">LXT13_18465</name>
</gene>
<evidence type="ECO:0000313" key="2">
    <source>
        <dbReference type="EMBL" id="MCE4556382.1"/>
    </source>
</evidence>
<feature type="region of interest" description="Disordered" evidence="1">
    <location>
        <begin position="1"/>
        <end position="40"/>
    </location>
</feature>
<organism evidence="2 3">
    <name type="scientific">Pelomonas cellulosilytica</name>
    <dbReference type="NCBI Taxonomy" id="2906762"/>
    <lineage>
        <taxon>Bacteria</taxon>
        <taxon>Pseudomonadati</taxon>
        <taxon>Pseudomonadota</taxon>
        <taxon>Betaproteobacteria</taxon>
        <taxon>Burkholderiales</taxon>
        <taxon>Sphaerotilaceae</taxon>
        <taxon>Roseateles</taxon>
    </lineage>
</organism>
<evidence type="ECO:0000313" key="3">
    <source>
        <dbReference type="Proteomes" id="UP001200741"/>
    </source>
</evidence>
<dbReference type="EMBL" id="JAJTWU010000007">
    <property type="protein sequence ID" value="MCE4556382.1"/>
    <property type="molecule type" value="Genomic_DNA"/>
</dbReference>
<protein>
    <submittedName>
        <fullName evidence="2">Uncharacterized protein</fullName>
    </submittedName>
</protein>
<dbReference type="RefSeq" id="WP_233373419.1">
    <property type="nucleotide sequence ID" value="NZ_JAJTWU010000007.1"/>
</dbReference>
<sequence>MPMWPERFFSAEAQSSRSLKTPPEPNQGAPESDESARLSERSRNFAYAQTMIARRHNEKISGMSSDAIRLGDLASEKWYAVPATAMMMNRDLMTFSSTFRGPILFARQAFLTLRRVSIAIGFATGDQELSYVV</sequence>
<keyword evidence="3" id="KW-1185">Reference proteome</keyword>
<evidence type="ECO:0000256" key="1">
    <source>
        <dbReference type="SAM" id="MobiDB-lite"/>
    </source>
</evidence>
<dbReference type="Proteomes" id="UP001200741">
    <property type="component" value="Unassembled WGS sequence"/>
</dbReference>
<reference evidence="2 3" key="1">
    <citation type="submission" date="2021-12" db="EMBL/GenBank/DDBJ databases">
        <title>Genome seq of P8.</title>
        <authorList>
            <person name="Seo T."/>
        </authorList>
    </citation>
    <scope>NUCLEOTIDE SEQUENCE [LARGE SCALE GENOMIC DNA]</scope>
    <source>
        <strain evidence="2 3">P8</strain>
    </source>
</reference>
<comment type="caution">
    <text evidence="2">The sequence shown here is derived from an EMBL/GenBank/DDBJ whole genome shotgun (WGS) entry which is preliminary data.</text>
</comment>
<proteinExistence type="predicted"/>
<name>A0ABS8XUM7_9BURK</name>